<evidence type="ECO:0000256" key="1">
    <source>
        <dbReference type="ARBA" id="ARBA00022801"/>
    </source>
</evidence>
<reference evidence="3 4" key="1">
    <citation type="submission" date="2018-09" db="EMBL/GenBank/DDBJ databases">
        <authorList>
            <person name="Zhu H."/>
        </authorList>
    </citation>
    <scope>NUCLEOTIDE SEQUENCE [LARGE SCALE GENOMIC DNA]</scope>
    <source>
        <strain evidence="3 4">K1W22B-8</strain>
    </source>
</reference>
<dbReference type="SUPFAM" id="SSF53474">
    <property type="entry name" value="alpha/beta-Hydrolases"/>
    <property type="match status" value="1"/>
</dbReference>
<dbReference type="Gene3D" id="3.40.50.1820">
    <property type="entry name" value="alpha/beta hydrolase"/>
    <property type="match status" value="1"/>
</dbReference>
<dbReference type="PANTHER" id="PTHR48081:SF8">
    <property type="entry name" value="ALPHA_BETA HYDROLASE FOLD-3 DOMAIN-CONTAINING PROTEIN-RELATED"/>
    <property type="match status" value="1"/>
</dbReference>
<dbReference type="EMBL" id="QYUK01000016">
    <property type="protein sequence ID" value="RJF80526.1"/>
    <property type="molecule type" value="Genomic_DNA"/>
</dbReference>
<dbReference type="OrthoDB" id="9806180at2"/>
<dbReference type="RefSeq" id="WP_119782578.1">
    <property type="nucleotide sequence ID" value="NZ_QYUK01000016.1"/>
</dbReference>
<dbReference type="AlphaFoldDB" id="A0A418VTR1"/>
<keyword evidence="1 3" id="KW-0378">Hydrolase</keyword>
<proteinExistence type="predicted"/>
<evidence type="ECO:0000313" key="4">
    <source>
        <dbReference type="Proteomes" id="UP000284605"/>
    </source>
</evidence>
<gene>
    <name evidence="3" type="ORF">D3874_25695</name>
</gene>
<accession>A0A418VTR1</accession>
<evidence type="ECO:0000259" key="2">
    <source>
        <dbReference type="Pfam" id="PF07859"/>
    </source>
</evidence>
<keyword evidence="4" id="KW-1185">Reference proteome</keyword>
<sequence>MEPNCKDDSIDCGEAASMAVRIYRNAQVPAAGALVLHLHGGAFIGGSLNTGRAVSTMLADAGAVVISADYPIASGNPFPRALQSLFNVLKRLYKNRTQWAGKHGRLFVAGEEAGGNLAAALALMSRDQQVPKLSGQILLSPMLDPIMASCSIREAEAGPVGCKWADGWRSYLGTADKASHPYAAPVNASRLAGLAPALVLTAEDDPMRDESLAYARCLAGAGIAVTQQVLPGPSHWPDALGHTAYPEPGWAKDVRDAFARFFTLTTAAAMPVPA</sequence>
<name>A0A418VTR1_9PROT</name>
<dbReference type="Proteomes" id="UP000284605">
    <property type="component" value="Unassembled WGS sequence"/>
</dbReference>
<evidence type="ECO:0000313" key="3">
    <source>
        <dbReference type="EMBL" id="RJF80526.1"/>
    </source>
</evidence>
<dbReference type="InterPro" id="IPR013094">
    <property type="entry name" value="AB_hydrolase_3"/>
</dbReference>
<organism evidence="3 4">
    <name type="scientific">Oleomonas cavernae</name>
    <dbReference type="NCBI Taxonomy" id="2320859"/>
    <lineage>
        <taxon>Bacteria</taxon>
        <taxon>Pseudomonadati</taxon>
        <taxon>Pseudomonadota</taxon>
        <taxon>Alphaproteobacteria</taxon>
        <taxon>Acetobacterales</taxon>
        <taxon>Acetobacteraceae</taxon>
        <taxon>Oleomonas</taxon>
    </lineage>
</organism>
<dbReference type="InterPro" id="IPR029058">
    <property type="entry name" value="AB_hydrolase_fold"/>
</dbReference>
<comment type="caution">
    <text evidence="3">The sequence shown here is derived from an EMBL/GenBank/DDBJ whole genome shotgun (WGS) entry which is preliminary data.</text>
</comment>
<dbReference type="InterPro" id="IPR050300">
    <property type="entry name" value="GDXG_lipolytic_enzyme"/>
</dbReference>
<protein>
    <submittedName>
        <fullName evidence="3">Alpha/beta hydrolase</fullName>
    </submittedName>
</protein>
<dbReference type="PANTHER" id="PTHR48081">
    <property type="entry name" value="AB HYDROLASE SUPERFAMILY PROTEIN C4A8.06C"/>
    <property type="match status" value="1"/>
</dbReference>
<feature type="domain" description="Alpha/beta hydrolase fold-3" evidence="2">
    <location>
        <begin position="35"/>
        <end position="235"/>
    </location>
</feature>
<dbReference type="Pfam" id="PF07859">
    <property type="entry name" value="Abhydrolase_3"/>
    <property type="match status" value="1"/>
</dbReference>
<dbReference type="GO" id="GO:0016787">
    <property type="term" value="F:hydrolase activity"/>
    <property type="evidence" value="ECO:0007669"/>
    <property type="project" value="UniProtKB-KW"/>
</dbReference>